<evidence type="ECO:0000256" key="1">
    <source>
        <dbReference type="SAM" id="MobiDB-lite"/>
    </source>
</evidence>
<feature type="region of interest" description="Disordered" evidence="1">
    <location>
        <begin position="54"/>
        <end position="209"/>
    </location>
</feature>
<protein>
    <submittedName>
        <fullName evidence="3">Uncharacterized protein</fullName>
    </submittedName>
</protein>
<reference evidence="3" key="2">
    <citation type="submission" date="2020-02" db="EMBL/GenBank/DDBJ databases">
        <authorList>
            <person name="Gilchrist C.L.M."/>
            <person name="Chooi Y.-H."/>
        </authorList>
    </citation>
    <scope>NUCLEOTIDE SEQUENCE</scope>
    <source>
        <strain evidence="3">MST-FP2251</strain>
    </source>
</reference>
<feature type="compositionally biased region" description="Polar residues" evidence="1">
    <location>
        <begin position="112"/>
        <end position="128"/>
    </location>
</feature>
<name>A0AAD4GXL7_ASPNN</name>
<evidence type="ECO:0000313" key="3">
    <source>
        <dbReference type="EMBL" id="KAF9891703.1"/>
    </source>
</evidence>
<dbReference type="EMBL" id="VCAU01000017">
    <property type="protein sequence ID" value="KAF9891703.1"/>
    <property type="molecule type" value="Genomic_DNA"/>
</dbReference>
<accession>A0AAD4GXL7</accession>
<keyword evidence="2" id="KW-0472">Membrane</keyword>
<proteinExistence type="predicted"/>
<keyword evidence="2" id="KW-0812">Transmembrane</keyword>
<gene>
    <name evidence="3" type="ORF">FE257_003715</name>
</gene>
<organism evidence="3 4">
    <name type="scientific">Aspergillus nanangensis</name>
    <dbReference type="NCBI Taxonomy" id="2582783"/>
    <lineage>
        <taxon>Eukaryota</taxon>
        <taxon>Fungi</taxon>
        <taxon>Dikarya</taxon>
        <taxon>Ascomycota</taxon>
        <taxon>Pezizomycotina</taxon>
        <taxon>Eurotiomycetes</taxon>
        <taxon>Eurotiomycetidae</taxon>
        <taxon>Eurotiales</taxon>
        <taxon>Aspergillaceae</taxon>
        <taxon>Aspergillus</taxon>
        <taxon>Aspergillus subgen. Circumdati</taxon>
    </lineage>
</organism>
<comment type="caution">
    <text evidence="3">The sequence shown here is derived from an EMBL/GenBank/DDBJ whole genome shotgun (WGS) entry which is preliminary data.</text>
</comment>
<feature type="transmembrane region" description="Helical" evidence="2">
    <location>
        <begin position="6"/>
        <end position="26"/>
    </location>
</feature>
<feature type="compositionally biased region" description="Low complexity" evidence="1">
    <location>
        <begin position="83"/>
        <end position="95"/>
    </location>
</feature>
<sequence>MGGNNVIAIILGIDLAMILLAAFCYWRWYVNLRTRLLEQRRLRREAKIRIEFQAFPRGRPDKQRDGASKNGHDTSGRPKGRSNKQQSKSINQNQKPKQKAKAKEPADQAQDTSTTSDPGAPLNGNNNDDFLDQPSHDNQGTSGTVDQGTTNQYTTNSKQNSEWDENDNTQTSGDQPATGAWSAEASDAQAQKSEEKPVEKAPNTPRSGW</sequence>
<feature type="compositionally biased region" description="Polar residues" evidence="1">
    <location>
        <begin position="136"/>
        <end position="160"/>
    </location>
</feature>
<reference evidence="3" key="1">
    <citation type="journal article" date="2019" name="Beilstein J. Org. Chem.">
        <title>Nanangenines: drimane sesquiterpenoids as the dominant metabolite cohort of a novel Australian fungus, Aspergillus nanangensis.</title>
        <authorList>
            <person name="Lacey H.J."/>
            <person name="Gilchrist C.L.M."/>
            <person name="Crombie A."/>
            <person name="Kalaitzis J.A."/>
            <person name="Vuong D."/>
            <person name="Rutledge P.J."/>
            <person name="Turner P."/>
            <person name="Pitt J.I."/>
            <person name="Lacey E."/>
            <person name="Chooi Y.H."/>
            <person name="Piggott A.M."/>
        </authorList>
    </citation>
    <scope>NUCLEOTIDE SEQUENCE</scope>
    <source>
        <strain evidence="3">MST-FP2251</strain>
    </source>
</reference>
<evidence type="ECO:0000256" key="2">
    <source>
        <dbReference type="SAM" id="Phobius"/>
    </source>
</evidence>
<keyword evidence="4" id="KW-1185">Reference proteome</keyword>
<feature type="compositionally biased region" description="Basic and acidic residues" evidence="1">
    <location>
        <begin position="58"/>
        <end position="76"/>
    </location>
</feature>
<evidence type="ECO:0000313" key="4">
    <source>
        <dbReference type="Proteomes" id="UP001194746"/>
    </source>
</evidence>
<dbReference type="AlphaFoldDB" id="A0AAD4GXL7"/>
<keyword evidence="2" id="KW-1133">Transmembrane helix</keyword>
<dbReference type="Proteomes" id="UP001194746">
    <property type="component" value="Unassembled WGS sequence"/>
</dbReference>